<dbReference type="Gene3D" id="3.40.640.10">
    <property type="entry name" value="Type I PLP-dependent aspartate aminotransferase-like (Major domain)"/>
    <property type="match status" value="1"/>
</dbReference>
<dbReference type="Pfam" id="PF00155">
    <property type="entry name" value="Aminotran_1_2"/>
    <property type="match status" value="1"/>
</dbReference>
<protein>
    <recommendedName>
        <fullName evidence="5">8-amino-7-oxononanoate synthase</fullName>
        <ecNumber evidence="5">2.3.1.47</ecNumber>
    </recommendedName>
    <alternativeName>
        <fullName evidence="9">7-keto-8-amino-pelargonic acid synthase</fullName>
    </alternativeName>
    <alternativeName>
        <fullName evidence="10">8-amino-7-ketopelargonate synthase</fullName>
    </alternativeName>
</protein>
<dbReference type="PANTHER" id="PTHR13693:SF100">
    <property type="entry name" value="8-AMINO-7-OXONONANOATE SYNTHASE"/>
    <property type="match status" value="1"/>
</dbReference>
<dbReference type="STRING" id="733.B0186_03280"/>
<comment type="cofactor">
    <cofactor evidence="1 12">
        <name>pyridoxal 5'-phosphate</name>
        <dbReference type="ChEBI" id="CHEBI:597326"/>
    </cofactor>
</comment>
<dbReference type="EMBL" id="UGHF01000001">
    <property type="protein sequence ID" value="STO59897.1"/>
    <property type="molecule type" value="Genomic_DNA"/>
</dbReference>
<evidence type="ECO:0000256" key="5">
    <source>
        <dbReference type="ARBA" id="ARBA00013187"/>
    </source>
</evidence>
<keyword evidence="8 12" id="KW-0663">Pyridoxal phosphate</keyword>
<sequence>MVNKFANFTEHLTNLKQIGQFRTLPQLIHHGKYIEKDRRLMLNMSSNDYLGLASDLDLQQEFWQKYSEKAPHFSAFPPFTSSSSRLLTGSFPEYEQLEHLLAQRFQRENALLFNSGYHANIGILPALADKQTLILADKLVHASMIDGIRLSGADFVRYRHNDHEHLLSLLKKHQGKYQRFIIVTESLFSMDGDIVDLKALVTLKQQFDNVFLYVDEAHAIGAYGETGLGIAEQQQCLDDIDFLVGTFGKALASMGAYLVCDQVIKDYLVNTMRPLIFSTALPPLNIAWTTFLFEKLPTFQARRQYLAQITDYMREQLAMCGQAHLSQSCIQPYIIGDNQKTVELALNLQQQGYYCLPIRPPTVPQHTARIRLSLTADMNMQELAAFVDCLRNSIFDK</sequence>
<evidence type="ECO:0000256" key="7">
    <source>
        <dbReference type="ARBA" id="ARBA00022756"/>
    </source>
</evidence>
<dbReference type="AlphaFoldDB" id="A0A1V4B2D3"/>
<evidence type="ECO:0000313" key="14">
    <source>
        <dbReference type="EMBL" id="STO59897.1"/>
    </source>
</evidence>
<dbReference type="RefSeq" id="WP_078217970.1">
    <property type="nucleotide sequence ID" value="NZ_MUXZ01000008.1"/>
</dbReference>
<dbReference type="GO" id="GO:0030170">
    <property type="term" value="F:pyridoxal phosphate binding"/>
    <property type="evidence" value="ECO:0007669"/>
    <property type="project" value="InterPro"/>
</dbReference>
<dbReference type="SUPFAM" id="SSF53383">
    <property type="entry name" value="PLP-dependent transferases"/>
    <property type="match status" value="1"/>
</dbReference>
<keyword evidence="14" id="KW-0012">Acyltransferase</keyword>
<evidence type="ECO:0000256" key="1">
    <source>
        <dbReference type="ARBA" id="ARBA00001933"/>
    </source>
</evidence>
<comment type="similarity">
    <text evidence="3">Belongs to the class-II pyridoxal-phosphate-dependent aminotransferase family. BioF subfamily.</text>
</comment>
<evidence type="ECO:0000256" key="11">
    <source>
        <dbReference type="ARBA" id="ARBA00047715"/>
    </source>
</evidence>
<comment type="subunit">
    <text evidence="4">Homodimer.</text>
</comment>
<evidence type="ECO:0000256" key="9">
    <source>
        <dbReference type="ARBA" id="ARBA00032610"/>
    </source>
</evidence>
<keyword evidence="6 14" id="KW-0808">Transferase</keyword>
<evidence type="ECO:0000256" key="4">
    <source>
        <dbReference type="ARBA" id="ARBA00011738"/>
    </source>
</evidence>
<organism evidence="14 15">
    <name type="scientific">Canicola haemoglobinophilus</name>
    <dbReference type="NCBI Taxonomy" id="733"/>
    <lineage>
        <taxon>Bacteria</taxon>
        <taxon>Pseudomonadati</taxon>
        <taxon>Pseudomonadota</taxon>
        <taxon>Gammaproteobacteria</taxon>
        <taxon>Pasteurellales</taxon>
        <taxon>Pasteurellaceae</taxon>
        <taxon>Canicola</taxon>
    </lineage>
</organism>
<dbReference type="InterPro" id="IPR004839">
    <property type="entry name" value="Aminotransferase_I/II_large"/>
</dbReference>
<dbReference type="InterPro" id="IPR015421">
    <property type="entry name" value="PyrdxlP-dep_Trfase_major"/>
</dbReference>
<dbReference type="InterPro" id="IPR001917">
    <property type="entry name" value="Aminotrans_II_pyridoxalP_BS"/>
</dbReference>
<evidence type="ECO:0000256" key="10">
    <source>
        <dbReference type="ARBA" id="ARBA00033381"/>
    </source>
</evidence>
<evidence type="ECO:0000259" key="13">
    <source>
        <dbReference type="Pfam" id="PF00155"/>
    </source>
</evidence>
<dbReference type="PANTHER" id="PTHR13693">
    <property type="entry name" value="CLASS II AMINOTRANSFERASE/8-AMINO-7-OXONONANOATE SYNTHASE"/>
    <property type="match status" value="1"/>
</dbReference>
<feature type="domain" description="Aminotransferase class I/classII large" evidence="13">
    <location>
        <begin position="41"/>
        <end position="388"/>
    </location>
</feature>
<dbReference type="CDD" id="cd06454">
    <property type="entry name" value="KBL_like"/>
    <property type="match status" value="1"/>
</dbReference>
<dbReference type="GO" id="GO:0008710">
    <property type="term" value="F:8-amino-7-oxononanoate synthase activity"/>
    <property type="evidence" value="ECO:0007669"/>
    <property type="project" value="UniProtKB-EC"/>
</dbReference>
<name>A0A1V4B2D3_9PAST</name>
<comment type="catalytic activity">
    <reaction evidence="11">
        <text>6-carboxyhexanoyl-[ACP] + L-alanine + H(+) = (8S)-8-amino-7-oxononanoate + holo-[ACP] + CO2</text>
        <dbReference type="Rhea" id="RHEA:42288"/>
        <dbReference type="Rhea" id="RHEA-COMP:9685"/>
        <dbReference type="Rhea" id="RHEA-COMP:9955"/>
        <dbReference type="ChEBI" id="CHEBI:15378"/>
        <dbReference type="ChEBI" id="CHEBI:16526"/>
        <dbReference type="ChEBI" id="CHEBI:57972"/>
        <dbReference type="ChEBI" id="CHEBI:64479"/>
        <dbReference type="ChEBI" id="CHEBI:78846"/>
        <dbReference type="ChEBI" id="CHEBI:149468"/>
        <dbReference type="EC" id="2.3.1.47"/>
    </reaction>
</comment>
<reference evidence="14 15" key="1">
    <citation type="submission" date="2018-06" db="EMBL/GenBank/DDBJ databases">
        <authorList>
            <consortium name="Pathogen Informatics"/>
            <person name="Doyle S."/>
        </authorList>
    </citation>
    <scope>NUCLEOTIDE SEQUENCE [LARGE SCALE GENOMIC DNA]</scope>
    <source>
        <strain evidence="14 15">NCTC1659</strain>
    </source>
</reference>
<evidence type="ECO:0000256" key="3">
    <source>
        <dbReference type="ARBA" id="ARBA00010008"/>
    </source>
</evidence>
<dbReference type="InterPro" id="IPR015422">
    <property type="entry name" value="PyrdxlP-dep_Trfase_small"/>
</dbReference>
<proteinExistence type="inferred from homology"/>
<dbReference type="EC" id="2.3.1.47" evidence="5"/>
<comment type="pathway">
    <text evidence="2">Cofactor biosynthesis; biotin biosynthesis.</text>
</comment>
<evidence type="ECO:0000256" key="6">
    <source>
        <dbReference type="ARBA" id="ARBA00022679"/>
    </source>
</evidence>
<keyword evidence="15" id="KW-1185">Reference proteome</keyword>
<dbReference type="Proteomes" id="UP000254329">
    <property type="component" value="Unassembled WGS sequence"/>
</dbReference>
<dbReference type="Gene3D" id="3.90.1150.10">
    <property type="entry name" value="Aspartate Aminotransferase, domain 1"/>
    <property type="match status" value="1"/>
</dbReference>
<keyword evidence="7" id="KW-0093">Biotin biosynthesis</keyword>
<accession>A0A1V4B2D3</accession>
<dbReference type="GO" id="GO:0009102">
    <property type="term" value="P:biotin biosynthetic process"/>
    <property type="evidence" value="ECO:0007669"/>
    <property type="project" value="UniProtKB-KW"/>
</dbReference>
<dbReference type="InterPro" id="IPR015424">
    <property type="entry name" value="PyrdxlP-dep_Trfase"/>
</dbReference>
<evidence type="ECO:0000256" key="12">
    <source>
        <dbReference type="RuleBase" id="RU003693"/>
    </source>
</evidence>
<evidence type="ECO:0000313" key="15">
    <source>
        <dbReference type="Proteomes" id="UP000254329"/>
    </source>
</evidence>
<dbReference type="InterPro" id="IPR050087">
    <property type="entry name" value="AON_synthase_class-II"/>
</dbReference>
<evidence type="ECO:0000256" key="8">
    <source>
        <dbReference type="ARBA" id="ARBA00022898"/>
    </source>
</evidence>
<dbReference type="PROSITE" id="PS00599">
    <property type="entry name" value="AA_TRANSFER_CLASS_2"/>
    <property type="match status" value="1"/>
</dbReference>
<gene>
    <name evidence="14" type="primary">bioF</name>
    <name evidence="14" type="ORF">NCTC1659_01162</name>
</gene>
<evidence type="ECO:0000256" key="2">
    <source>
        <dbReference type="ARBA" id="ARBA00004746"/>
    </source>
</evidence>